<accession>A0ACB7T992</accession>
<name>A0ACB7T992_HYAAI</name>
<organism evidence="1 2">
    <name type="scientific">Hyalomma asiaticum</name>
    <name type="common">Tick</name>
    <dbReference type="NCBI Taxonomy" id="266040"/>
    <lineage>
        <taxon>Eukaryota</taxon>
        <taxon>Metazoa</taxon>
        <taxon>Ecdysozoa</taxon>
        <taxon>Arthropoda</taxon>
        <taxon>Chelicerata</taxon>
        <taxon>Arachnida</taxon>
        <taxon>Acari</taxon>
        <taxon>Parasitiformes</taxon>
        <taxon>Ixodida</taxon>
        <taxon>Ixodoidea</taxon>
        <taxon>Ixodidae</taxon>
        <taxon>Hyalomminae</taxon>
        <taxon>Hyalomma</taxon>
    </lineage>
</organism>
<dbReference type="EMBL" id="CM023490">
    <property type="protein sequence ID" value="KAH6942574.1"/>
    <property type="molecule type" value="Genomic_DNA"/>
</dbReference>
<proteinExistence type="predicted"/>
<reference evidence="1" key="1">
    <citation type="submission" date="2020-05" db="EMBL/GenBank/DDBJ databases">
        <title>Large-scale comparative analyses of tick genomes elucidate their genetic diversity and vector capacities.</title>
        <authorList>
            <person name="Jia N."/>
            <person name="Wang J."/>
            <person name="Shi W."/>
            <person name="Du L."/>
            <person name="Sun Y."/>
            <person name="Zhan W."/>
            <person name="Jiang J."/>
            <person name="Wang Q."/>
            <person name="Zhang B."/>
            <person name="Ji P."/>
            <person name="Sakyi L.B."/>
            <person name="Cui X."/>
            <person name="Yuan T."/>
            <person name="Jiang B."/>
            <person name="Yang W."/>
            <person name="Lam T.T.-Y."/>
            <person name="Chang Q."/>
            <person name="Ding S."/>
            <person name="Wang X."/>
            <person name="Zhu J."/>
            <person name="Ruan X."/>
            <person name="Zhao L."/>
            <person name="Wei J."/>
            <person name="Que T."/>
            <person name="Du C."/>
            <person name="Cheng J."/>
            <person name="Dai P."/>
            <person name="Han X."/>
            <person name="Huang E."/>
            <person name="Gao Y."/>
            <person name="Liu J."/>
            <person name="Shao H."/>
            <person name="Ye R."/>
            <person name="Li L."/>
            <person name="Wei W."/>
            <person name="Wang X."/>
            <person name="Wang C."/>
            <person name="Yang T."/>
            <person name="Huo Q."/>
            <person name="Li W."/>
            <person name="Guo W."/>
            <person name="Chen H."/>
            <person name="Zhou L."/>
            <person name="Ni X."/>
            <person name="Tian J."/>
            <person name="Zhou Y."/>
            <person name="Sheng Y."/>
            <person name="Liu T."/>
            <person name="Pan Y."/>
            <person name="Xia L."/>
            <person name="Li J."/>
            <person name="Zhao F."/>
            <person name="Cao W."/>
        </authorList>
    </citation>
    <scope>NUCLEOTIDE SEQUENCE</scope>
    <source>
        <strain evidence="1">Hyas-2018</strain>
    </source>
</reference>
<keyword evidence="2" id="KW-1185">Reference proteome</keyword>
<evidence type="ECO:0000313" key="1">
    <source>
        <dbReference type="EMBL" id="KAH6942574.1"/>
    </source>
</evidence>
<protein>
    <submittedName>
        <fullName evidence="1">Uncharacterized protein</fullName>
    </submittedName>
</protein>
<gene>
    <name evidence="1" type="ORF">HPB50_008066</name>
</gene>
<comment type="caution">
    <text evidence="1">The sequence shown here is derived from an EMBL/GenBank/DDBJ whole genome shotgun (WGS) entry which is preliminary data.</text>
</comment>
<evidence type="ECO:0000313" key="2">
    <source>
        <dbReference type="Proteomes" id="UP000821845"/>
    </source>
</evidence>
<dbReference type="Proteomes" id="UP000821845">
    <property type="component" value="Chromosome 10"/>
</dbReference>
<sequence>MRPLFQVALRSPFYIQACSTSPRKGYIPASIVFRLMPFLVLLLQICLLLRQLSESGTREGLYGRNKTTTQRRITIVLQERESRTQQRAEVGEGQGCRGLRHLRRRRRLRGRGGVSRKQRRIRGGGRRSIDGCNGDRSERLEAHRAEEVAIALAVSDLGCTRVVSAYMGSDVLERWNANHNETANAGREV</sequence>